<name>A0A4Z1NQR6_9PEZI</name>
<organism evidence="1 2">
    <name type="scientific">Venturia nashicola</name>
    <dbReference type="NCBI Taxonomy" id="86259"/>
    <lineage>
        <taxon>Eukaryota</taxon>
        <taxon>Fungi</taxon>
        <taxon>Dikarya</taxon>
        <taxon>Ascomycota</taxon>
        <taxon>Pezizomycotina</taxon>
        <taxon>Dothideomycetes</taxon>
        <taxon>Pleosporomycetidae</taxon>
        <taxon>Venturiales</taxon>
        <taxon>Venturiaceae</taxon>
        <taxon>Venturia</taxon>
    </lineage>
</organism>
<keyword evidence="2" id="KW-1185">Reference proteome</keyword>
<proteinExistence type="predicted"/>
<dbReference type="EMBL" id="SNSC02000018">
    <property type="protein sequence ID" value="TID16601.1"/>
    <property type="molecule type" value="Genomic_DNA"/>
</dbReference>
<gene>
    <name evidence="1" type="ORF">E6O75_ATG11719</name>
</gene>
<sequence length="106" mass="11579">MMSLLAICRLFSFTIDEEHFADNSLQILHGLVVTLSHVNLESKRTFGTRRAVDCSGVATLLVTQSTGRIGGMHMMALDGSDLKHLNTVSANLALPDEFSSFHSSEK</sequence>
<reference evidence="1 2" key="1">
    <citation type="submission" date="2019-04" db="EMBL/GenBank/DDBJ databases">
        <title>High contiguity whole genome sequence and gene annotation resource for two Venturia nashicola isolates.</title>
        <authorList>
            <person name="Prokchorchik M."/>
            <person name="Won K."/>
            <person name="Lee Y."/>
            <person name="Choi E.D."/>
            <person name="Segonzac C."/>
            <person name="Sohn K.H."/>
        </authorList>
    </citation>
    <scope>NUCLEOTIDE SEQUENCE [LARGE SCALE GENOMIC DNA]</scope>
    <source>
        <strain evidence="1 2">PRI2</strain>
    </source>
</reference>
<dbReference type="Proteomes" id="UP000298493">
    <property type="component" value="Unassembled WGS sequence"/>
</dbReference>
<evidence type="ECO:0000313" key="2">
    <source>
        <dbReference type="Proteomes" id="UP000298493"/>
    </source>
</evidence>
<dbReference type="AlphaFoldDB" id="A0A4Z1NQR6"/>
<comment type="caution">
    <text evidence="1">The sequence shown here is derived from an EMBL/GenBank/DDBJ whole genome shotgun (WGS) entry which is preliminary data.</text>
</comment>
<accession>A0A4Z1NQR6</accession>
<evidence type="ECO:0000313" key="1">
    <source>
        <dbReference type="EMBL" id="TID16601.1"/>
    </source>
</evidence>
<protein>
    <submittedName>
        <fullName evidence="1">Uncharacterized protein</fullName>
    </submittedName>
</protein>